<accession>A0ABU7KFB7</accession>
<dbReference type="Proteomes" id="UP001356095">
    <property type="component" value="Unassembled WGS sequence"/>
</dbReference>
<evidence type="ECO:0000313" key="3">
    <source>
        <dbReference type="Proteomes" id="UP001356095"/>
    </source>
</evidence>
<sequence>MAKKSKETKAPKKGKTSTESTPQGYTEPTPSSVRADMAEDSRKFRAWARS</sequence>
<feature type="compositionally biased region" description="Polar residues" evidence="1">
    <location>
        <begin position="17"/>
        <end position="32"/>
    </location>
</feature>
<reference evidence="2 3" key="1">
    <citation type="submission" date="2023-08" db="EMBL/GenBank/DDBJ databases">
        <authorList>
            <person name="Girao M."/>
            <person name="Carvalho M.F."/>
        </authorList>
    </citation>
    <scope>NUCLEOTIDE SEQUENCE [LARGE SCALE GENOMIC DNA]</scope>
    <source>
        <strain evidence="2 3">CT-R113</strain>
    </source>
</reference>
<feature type="region of interest" description="Disordered" evidence="1">
    <location>
        <begin position="1"/>
        <end position="50"/>
    </location>
</feature>
<feature type="compositionally biased region" description="Basic and acidic residues" evidence="1">
    <location>
        <begin position="1"/>
        <end position="10"/>
    </location>
</feature>
<protein>
    <submittedName>
        <fullName evidence="2">Uncharacterized protein</fullName>
    </submittedName>
</protein>
<keyword evidence="3" id="KW-1185">Reference proteome</keyword>
<organism evidence="2 3">
    <name type="scientific">Nocardiopsis codii</name>
    <dbReference type="NCBI Taxonomy" id="3065942"/>
    <lineage>
        <taxon>Bacteria</taxon>
        <taxon>Bacillati</taxon>
        <taxon>Actinomycetota</taxon>
        <taxon>Actinomycetes</taxon>
        <taxon>Streptosporangiales</taxon>
        <taxon>Nocardiopsidaceae</taxon>
        <taxon>Nocardiopsis</taxon>
    </lineage>
</organism>
<comment type="caution">
    <text evidence="2">The sequence shown here is derived from an EMBL/GenBank/DDBJ whole genome shotgun (WGS) entry which is preliminary data.</text>
</comment>
<evidence type="ECO:0000313" key="2">
    <source>
        <dbReference type="EMBL" id="MEE2040930.1"/>
    </source>
</evidence>
<evidence type="ECO:0000256" key="1">
    <source>
        <dbReference type="SAM" id="MobiDB-lite"/>
    </source>
</evidence>
<proteinExistence type="predicted"/>
<dbReference type="RefSeq" id="WP_330094694.1">
    <property type="nucleotide sequence ID" value="NZ_JAUZMY010000037.1"/>
</dbReference>
<dbReference type="EMBL" id="JAUZMY010000037">
    <property type="protein sequence ID" value="MEE2040930.1"/>
    <property type="molecule type" value="Genomic_DNA"/>
</dbReference>
<name>A0ABU7KFB7_9ACTN</name>
<gene>
    <name evidence="2" type="ORF">Q8791_27285</name>
</gene>